<evidence type="ECO:0000256" key="5">
    <source>
        <dbReference type="ARBA" id="ARBA00022982"/>
    </source>
</evidence>
<keyword evidence="4" id="KW-0813">Transport</keyword>
<proteinExistence type="inferred from homology"/>
<dbReference type="Proteomes" id="UP001174909">
    <property type="component" value="Unassembled WGS sequence"/>
</dbReference>
<dbReference type="Gene3D" id="3.40.50.620">
    <property type="entry name" value="HUPs"/>
    <property type="match status" value="1"/>
</dbReference>
<dbReference type="GO" id="GO:0009055">
    <property type="term" value="F:electron transfer activity"/>
    <property type="evidence" value="ECO:0007669"/>
    <property type="project" value="InterPro"/>
</dbReference>
<comment type="function">
    <text evidence="6">Heterodimeric electron transfer flavoprotein that accepts electrons from several mitochondrial dehydrogenases, including acyl-CoA dehydrogenases, glutaryl-CoA and sarcosine dehydrogenase. It transfers the electrons to the main mitochondrial respiratory chain via ETF-ubiquinone oxidoreductase. Required for normal mitochondrial fatty acid oxidation and normal amino acid metabolism. ETFB binds an AMP molecule that probably has a purely structural role.</text>
</comment>
<dbReference type="InterPro" id="IPR000049">
    <property type="entry name" value="ET-Flavoprotein_bsu_CS"/>
</dbReference>
<reference evidence="9" key="1">
    <citation type="submission" date="2023-03" db="EMBL/GenBank/DDBJ databases">
        <authorList>
            <person name="Steffen K."/>
            <person name="Cardenas P."/>
        </authorList>
    </citation>
    <scope>NUCLEOTIDE SEQUENCE</scope>
</reference>
<protein>
    <recommendedName>
        <fullName evidence="3">Electron transfer flavoprotein subunit beta</fullName>
    </recommendedName>
</protein>
<comment type="subcellular location">
    <subcellularLocation>
        <location evidence="1">Mitochondrion matrix</location>
    </subcellularLocation>
</comment>
<dbReference type="PANTHER" id="PTHR21294:SF8">
    <property type="entry name" value="ELECTRON TRANSFER FLAVOPROTEIN SUBUNIT BETA"/>
    <property type="match status" value="1"/>
</dbReference>
<dbReference type="GO" id="GO:0033539">
    <property type="term" value="P:fatty acid beta-oxidation using acyl-CoA dehydrogenase"/>
    <property type="evidence" value="ECO:0007669"/>
    <property type="project" value="TreeGrafter"/>
</dbReference>
<feature type="domain" description="Electron transfer flavoprotein alpha/beta-subunit N-terminal" evidence="8">
    <location>
        <begin position="1"/>
        <end position="75"/>
    </location>
</feature>
<organism evidence="9 10">
    <name type="scientific">Geodia barretti</name>
    <name type="common">Barrett's horny sponge</name>
    <dbReference type="NCBI Taxonomy" id="519541"/>
    <lineage>
        <taxon>Eukaryota</taxon>
        <taxon>Metazoa</taxon>
        <taxon>Porifera</taxon>
        <taxon>Demospongiae</taxon>
        <taxon>Heteroscleromorpha</taxon>
        <taxon>Tetractinellida</taxon>
        <taxon>Astrophorina</taxon>
        <taxon>Geodiidae</taxon>
        <taxon>Geodia</taxon>
    </lineage>
</organism>
<evidence type="ECO:0000256" key="4">
    <source>
        <dbReference type="ARBA" id="ARBA00022448"/>
    </source>
</evidence>
<dbReference type="InterPro" id="IPR012255">
    <property type="entry name" value="ETF_b"/>
</dbReference>
<evidence type="ECO:0000256" key="6">
    <source>
        <dbReference type="ARBA" id="ARBA00045835"/>
    </source>
</evidence>
<dbReference type="InterPro" id="IPR014730">
    <property type="entry name" value="ETF_a/b_N"/>
</dbReference>
<evidence type="ECO:0000313" key="9">
    <source>
        <dbReference type="EMBL" id="CAI8029920.1"/>
    </source>
</evidence>
<accession>A0AA35WX67</accession>
<keyword evidence="5" id="KW-0249">Electron transport</keyword>
<dbReference type="PROSITE" id="PS01065">
    <property type="entry name" value="ETF_BETA"/>
    <property type="match status" value="1"/>
</dbReference>
<evidence type="ECO:0000256" key="2">
    <source>
        <dbReference type="ARBA" id="ARBA00007557"/>
    </source>
</evidence>
<evidence type="ECO:0000256" key="3">
    <source>
        <dbReference type="ARBA" id="ARBA00016797"/>
    </source>
</evidence>
<dbReference type="GO" id="GO:0005759">
    <property type="term" value="C:mitochondrial matrix"/>
    <property type="evidence" value="ECO:0007669"/>
    <property type="project" value="UniProtKB-SubCell"/>
</dbReference>
<comment type="subunit">
    <text evidence="7">Heterodimer composed of ETFA and ETFB. Identified in a complex that contains ETFA, ETFB and ETFRF1. Interacts with ACADM.</text>
</comment>
<keyword evidence="10" id="KW-1185">Reference proteome</keyword>
<dbReference type="PANTHER" id="PTHR21294">
    <property type="entry name" value="ELECTRON TRANSFER FLAVOPROTEIN BETA-SUBUNIT"/>
    <property type="match status" value="1"/>
</dbReference>
<comment type="caution">
    <text evidence="9">The sequence shown here is derived from an EMBL/GenBank/DDBJ whole genome shotgun (WGS) entry which is preliminary data.</text>
</comment>
<evidence type="ECO:0000256" key="1">
    <source>
        <dbReference type="ARBA" id="ARBA00004305"/>
    </source>
</evidence>
<sequence length="119" mass="12668">MLAALLDWPQATFASAVSVEGEGLAVTREVDGGLENVRLSLPAVVTADLRLNEPRYATLPNIMKSKKKPLAQMTPGDLGVDINPSLTVLSVEDPPVREAGSKVEDVDQLIAKLKDSGVF</sequence>
<dbReference type="GO" id="GO:0009063">
    <property type="term" value="P:amino acid catabolic process"/>
    <property type="evidence" value="ECO:0007669"/>
    <property type="project" value="TreeGrafter"/>
</dbReference>
<name>A0AA35WX67_GEOBA</name>
<gene>
    <name evidence="9" type="ORF">GBAR_LOCUS16981</name>
</gene>
<comment type="similarity">
    <text evidence="2">Belongs to the ETF beta-subunit/FixA family.</text>
</comment>
<evidence type="ECO:0000313" key="10">
    <source>
        <dbReference type="Proteomes" id="UP001174909"/>
    </source>
</evidence>
<dbReference type="EMBL" id="CASHTH010002445">
    <property type="protein sequence ID" value="CAI8029920.1"/>
    <property type="molecule type" value="Genomic_DNA"/>
</dbReference>
<dbReference type="InterPro" id="IPR014729">
    <property type="entry name" value="Rossmann-like_a/b/a_fold"/>
</dbReference>
<evidence type="ECO:0000259" key="8">
    <source>
        <dbReference type="Pfam" id="PF01012"/>
    </source>
</evidence>
<dbReference type="SUPFAM" id="SSF52402">
    <property type="entry name" value="Adenine nucleotide alpha hydrolases-like"/>
    <property type="match status" value="1"/>
</dbReference>
<dbReference type="Pfam" id="PF01012">
    <property type="entry name" value="ETF"/>
    <property type="match status" value="1"/>
</dbReference>
<dbReference type="AlphaFoldDB" id="A0AA35WX67"/>
<evidence type="ECO:0000256" key="7">
    <source>
        <dbReference type="ARBA" id="ARBA00046893"/>
    </source>
</evidence>